<evidence type="ECO:0000256" key="7">
    <source>
        <dbReference type="SAM" id="Phobius"/>
    </source>
</evidence>
<feature type="transmembrane region" description="Helical" evidence="7">
    <location>
        <begin position="49"/>
        <end position="69"/>
    </location>
</feature>
<dbReference type="EMBL" id="DTDH01000005">
    <property type="protein sequence ID" value="HGT97838.1"/>
    <property type="molecule type" value="Genomic_DNA"/>
</dbReference>
<feature type="transmembrane region" description="Helical" evidence="7">
    <location>
        <begin position="309"/>
        <end position="330"/>
    </location>
</feature>
<dbReference type="GO" id="GO:0016780">
    <property type="term" value="F:phosphotransferase activity, for other substituted phosphate groups"/>
    <property type="evidence" value="ECO:0007669"/>
    <property type="project" value="InterPro"/>
</dbReference>
<keyword evidence="5 7" id="KW-1133">Transmembrane helix</keyword>
<feature type="transmembrane region" description="Helical" evidence="7">
    <location>
        <begin position="189"/>
        <end position="209"/>
    </location>
</feature>
<keyword evidence="4 7" id="KW-0812">Transmembrane</keyword>
<feature type="transmembrane region" description="Helical" evidence="7">
    <location>
        <begin position="75"/>
        <end position="93"/>
    </location>
</feature>
<evidence type="ECO:0000256" key="2">
    <source>
        <dbReference type="ARBA" id="ARBA00022475"/>
    </source>
</evidence>
<feature type="transmembrane region" description="Helical" evidence="7">
    <location>
        <begin position="105"/>
        <end position="124"/>
    </location>
</feature>
<dbReference type="Pfam" id="PF00953">
    <property type="entry name" value="Glycos_transf_4"/>
    <property type="match status" value="1"/>
</dbReference>
<dbReference type="PANTHER" id="PTHR22926:SF3">
    <property type="entry name" value="UNDECAPRENYL-PHOSPHATE ALPHA-N-ACETYLGLUCOSAMINYL 1-PHOSPHATE TRANSFERASE"/>
    <property type="match status" value="1"/>
</dbReference>
<gene>
    <name evidence="8" type="ORF">ENU64_00215</name>
</gene>
<evidence type="ECO:0008006" key="9">
    <source>
        <dbReference type="Google" id="ProtNLM"/>
    </source>
</evidence>
<dbReference type="PANTHER" id="PTHR22926">
    <property type="entry name" value="PHOSPHO-N-ACETYLMURAMOYL-PENTAPEPTIDE-TRANSFERASE"/>
    <property type="match status" value="1"/>
</dbReference>
<reference evidence="8" key="1">
    <citation type="journal article" date="2020" name="mSystems">
        <title>Genome- and Community-Level Interaction Insights into Carbon Utilization and Element Cycling Functions of Hydrothermarchaeota in Hydrothermal Sediment.</title>
        <authorList>
            <person name="Zhou Z."/>
            <person name="Liu Y."/>
            <person name="Xu W."/>
            <person name="Pan J."/>
            <person name="Luo Z.H."/>
            <person name="Li M."/>
        </authorList>
    </citation>
    <scope>NUCLEOTIDE SEQUENCE [LARGE SCALE GENOMIC DNA]</scope>
    <source>
        <strain evidence="8">SpSt-688</strain>
    </source>
</reference>
<feature type="transmembrane region" description="Helical" evidence="7">
    <location>
        <begin position="163"/>
        <end position="183"/>
    </location>
</feature>
<protein>
    <recommendedName>
        <fullName evidence="9">Glycosyl transferase family 4</fullName>
    </recommendedName>
</protein>
<proteinExistence type="predicted"/>
<comment type="caution">
    <text evidence="8">The sequence shown here is derived from an EMBL/GenBank/DDBJ whole genome shotgun (WGS) entry which is preliminary data.</text>
</comment>
<keyword evidence="2" id="KW-1003">Cell membrane</keyword>
<evidence type="ECO:0000256" key="6">
    <source>
        <dbReference type="ARBA" id="ARBA00023136"/>
    </source>
</evidence>
<keyword evidence="3" id="KW-0808">Transferase</keyword>
<dbReference type="InterPro" id="IPR000715">
    <property type="entry name" value="Glycosyl_transferase_4"/>
</dbReference>
<evidence type="ECO:0000256" key="3">
    <source>
        <dbReference type="ARBA" id="ARBA00022679"/>
    </source>
</evidence>
<organism evidence="8">
    <name type="scientific">Ignisphaera aggregans</name>
    <dbReference type="NCBI Taxonomy" id="334771"/>
    <lineage>
        <taxon>Archaea</taxon>
        <taxon>Thermoproteota</taxon>
        <taxon>Thermoprotei</taxon>
        <taxon>Desulfurococcales</taxon>
        <taxon>Desulfurococcaceae</taxon>
        <taxon>Ignisphaera</taxon>
    </lineage>
</organism>
<evidence type="ECO:0000256" key="4">
    <source>
        <dbReference type="ARBA" id="ARBA00022692"/>
    </source>
</evidence>
<feature type="transmembrane region" description="Helical" evidence="7">
    <location>
        <begin position="221"/>
        <end position="248"/>
    </location>
</feature>
<name>A0A7J3MWD2_9CREN</name>
<dbReference type="GO" id="GO:0071555">
    <property type="term" value="P:cell wall organization"/>
    <property type="evidence" value="ECO:0007669"/>
    <property type="project" value="TreeGrafter"/>
</dbReference>
<feature type="transmembrane region" description="Helical" evidence="7">
    <location>
        <begin position="130"/>
        <end position="151"/>
    </location>
</feature>
<sequence length="331" mass="37534">MMNYVPIILVSIVSSIVTMVSAVSSIAIEKKFGFLCRDVHKPYEHFVPCIGGFALYLGFCIGLYLMLFLNMIDSKLFIVSMLSLSIATLLGFLDDIIGLRSRWKIILGLLPAVPILMLGCYVPRPWLPFIGYTRIHIVYPLLILLSSTIYVNGANMIDTHNGTLPMFVLTVSLFAFLLKLFIRAEFQDIYIALLIVVVIISYLVFNIYPAKLFNGNTGSHLLGSLLFLITVLLRLEFFVVLASIPMFLNGFYYVSSVRGFIQKEKIDRPTYVDRNGCIYPKLGVHQLTFVKILLIFAKSSFNEKELITIMYSIYLFTSFLSFMMCILLGYS</sequence>
<comment type="subcellular location">
    <subcellularLocation>
        <location evidence="1">Cell membrane</location>
        <topology evidence="1">Multi-pass membrane protein</topology>
    </subcellularLocation>
</comment>
<dbReference type="GO" id="GO:0005886">
    <property type="term" value="C:plasma membrane"/>
    <property type="evidence" value="ECO:0007669"/>
    <property type="project" value="UniProtKB-SubCell"/>
</dbReference>
<dbReference type="GO" id="GO:0044038">
    <property type="term" value="P:cell wall macromolecule biosynthetic process"/>
    <property type="evidence" value="ECO:0007669"/>
    <property type="project" value="TreeGrafter"/>
</dbReference>
<evidence type="ECO:0000313" key="8">
    <source>
        <dbReference type="EMBL" id="HGT97838.1"/>
    </source>
</evidence>
<accession>A0A7J3MWD2</accession>
<feature type="transmembrane region" description="Helical" evidence="7">
    <location>
        <begin position="6"/>
        <end position="28"/>
    </location>
</feature>
<evidence type="ECO:0000256" key="1">
    <source>
        <dbReference type="ARBA" id="ARBA00004651"/>
    </source>
</evidence>
<keyword evidence="6 7" id="KW-0472">Membrane</keyword>
<feature type="transmembrane region" description="Helical" evidence="7">
    <location>
        <begin position="278"/>
        <end position="297"/>
    </location>
</feature>
<dbReference type="AlphaFoldDB" id="A0A7J3MWD2"/>
<evidence type="ECO:0000256" key="5">
    <source>
        <dbReference type="ARBA" id="ARBA00022989"/>
    </source>
</evidence>